<evidence type="ECO:0000256" key="1">
    <source>
        <dbReference type="ARBA" id="ARBA00010617"/>
    </source>
</evidence>
<protein>
    <submittedName>
        <fullName evidence="3">Cytochrome P450</fullName>
    </submittedName>
</protein>
<dbReference type="Proteomes" id="UP001501598">
    <property type="component" value="Unassembled WGS sequence"/>
</dbReference>
<dbReference type="CDD" id="cd20625">
    <property type="entry name" value="CYP164-like"/>
    <property type="match status" value="1"/>
</dbReference>
<dbReference type="Gene3D" id="1.10.630.10">
    <property type="entry name" value="Cytochrome P450"/>
    <property type="match status" value="1"/>
</dbReference>
<keyword evidence="2" id="KW-0479">Metal-binding</keyword>
<dbReference type="PRINTS" id="PR00359">
    <property type="entry name" value="BP450"/>
</dbReference>
<keyword evidence="4" id="KW-1185">Reference proteome</keyword>
<keyword evidence="2" id="KW-0408">Iron</keyword>
<sequence length="420" mass="47043">MNDTTRSDLERELLTFIHDSESGDPHDIYRRIREVDPVFWSPRLNAWLVTGYDHVSALTMDPIWSSSTFSSEDMPPGTLSRGPGFCQMDMMPQRNDDPVHGQLRKLTLRLFNGKAAEQRRPQMRQIAADVLEGIEPGVEFDFLSQVTYRIALLLACDIIGLPPSDIPQLREWVERYTRMHGATVTEADQASADAMFTEFGEYVDAVIAGRDGAGDDRRDAIDAFRIARAAGDIEQDVMVANVFNIMFGSHETTANLLGNGLYKLLEEREQWALLASDPDSYAPGAVEEVLRYCSPSTNLLARYPLEDAELGGHTIKKGQRVMGCLVAADRDPAQFPDPDRFDITRKPNRHIAFGKGRHLCLGAPFARVEAQEVFTELVRRFPNLELAEPVSFNQSWTLRGFTRLMLRVPLASEARVGAGV</sequence>
<gene>
    <name evidence="3" type="ORF">GCM10023175_50290</name>
</gene>
<dbReference type="InterPro" id="IPR036396">
    <property type="entry name" value="Cyt_P450_sf"/>
</dbReference>
<organism evidence="3 4">
    <name type="scientific">Pseudonocardia xishanensis</name>
    <dbReference type="NCBI Taxonomy" id="630995"/>
    <lineage>
        <taxon>Bacteria</taxon>
        <taxon>Bacillati</taxon>
        <taxon>Actinomycetota</taxon>
        <taxon>Actinomycetes</taxon>
        <taxon>Pseudonocardiales</taxon>
        <taxon>Pseudonocardiaceae</taxon>
        <taxon>Pseudonocardia</taxon>
    </lineage>
</organism>
<keyword evidence="2" id="KW-0560">Oxidoreductase</keyword>
<evidence type="ECO:0000256" key="2">
    <source>
        <dbReference type="RuleBase" id="RU000461"/>
    </source>
</evidence>
<dbReference type="InterPro" id="IPR002397">
    <property type="entry name" value="Cyt_P450_B"/>
</dbReference>
<dbReference type="InterPro" id="IPR017972">
    <property type="entry name" value="Cyt_P450_CS"/>
</dbReference>
<dbReference type="PANTHER" id="PTHR46696:SF1">
    <property type="entry name" value="CYTOCHROME P450 YJIB-RELATED"/>
    <property type="match status" value="1"/>
</dbReference>
<evidence type="ECO:0000313" key="4">
    <source>
        <dbReference type="Proteomes" id="UP001501598"/>
    </source>
</evidence>
<dbReference type="EMBL" id="BAABGT010000076">
    <property type="protein sequence ID" value="GAA4553717.1"/>
    <property type="molecule type" value="Genomic_DNA"/>
</dbReference>
<accession>A0ABP8RZ15</accession>
<reference evidence="4" key="1">
    <citation type="journal article" date="2019" name="Int. J. Syst. Evol. Microbiol.">
        <title>The Global Catalogue of Microorganisms (GCM) 10K type strain sequencing project: providing services to taxonomists for standard genome sequencing and annotation.</title>
        <authorList>
            <consortium name="The Broad Institute Genomics Platform"/>
            <consortium name="The Broad Institute Genome Sequencing Center for Infectious Disease"/>
            <person name="Wu L."/>
            <person name="Ma J."/>
        </authorList>
    </citation>
    <scope>NUCLEOTIDE SEQUENCE [LARGE SCALE GENOMIC DNA]</scope>
    <source>
        <strain evidence="4">JCM 17906</strain>
    </source>
</reference>
<dbReference type="PANTHER" id="PTHR46696">
    <property type="entry name" value="P450, PUTATIVE (EUROFUNG)-RELATED"/>
    <property type="match status" value="1"/>
</dbReference>
<keyword evidence="2" id="KW-0503">Monooxygenase</keyword>
<name>A0ABP8RZ15_9PSEU</name>
<comment type="similarity">
    <text evidence="1 2">Belongs to the cytochrome P450 family.</text>
</comment>
<proteinExistence type="inferred from homology"/>
<comment type="caution">
    <text evidence="3">The sequence shown here is derived from an EMBL/GenBank/DDBJ whole genome shotgun (WGS) entry which is preliminary data.</text>
</comment>
<dbReference type="PROSITE" id="PS00086">
    <property type="entry name" value="CYTOCHROME_P450"/>
    <property type="match status" value="1"/>
</dbReference>
<dbReference type="Pfam" id="PF00067">
    <property type="entry name" value="p450"/>
    <property type="match status" value="2"/>
</dbReference>
<evidence type="ECO:0000313" key="3">
    <source>
        <dbReference type="EMBL" id="GAA4553717.1"/>
    </source>
</evidence>
<dbReference type="SUPFAM" id="SSF48264">
    <property type="entry name" value="Cytochrome P450"/>
    <property type="match status" value="1"/>
</dbReference>
<dbReference type="InterPro" id="IPR001128">
    <property type="entry name" value="Cyt_P450"/>
</dbReference>
<keyword evidence="2" id="KW-0349">Heme</keyword>